<dbReference type="AlphaFoldDB" id="A0A1W2EUF7"/>
<dbReference type="InterPro" id="IPR036388">
    <property type="entry name" value="WH-like_DNA-bd_sf"/>
</dbReference>
<dbReference type="Pfam" id="PF04542">
    <property type="entry name" value="Sigma70_r2"/>
    <property type="match status" value="1"/>
</dbReference>
<dbReference type="InterPro" id="IPR013249">
    <property type="entry name" value="RNA_pol_sigma70_r4_t2"/>
</dbReference>
<dbReference type="OrthoDB" id="665981at2"/>
<evidence type="ECO:0000313" key="8">
    <source>
        <dbReference type="Proteomes" id="UP000192678"/>
    </source>
</evidence>
<dbReference type="InterPro" id="IPR007627">
    <property type="entry name" value="RNA_pol_sigma70_r2"/>
</dbReference>
<accession>A0A1W2EUF7</accession>
<feature type="domain" description="RNA polymerase sigma factor 70 region 4 type 2" evidence="6">
    <location>
        <begin position="128"/>
        <end position="179"/>
    </location>
</feature>
<evidence type="ECO:0000256" key="3">
    <source>
        <dbReference type="ARBA" id="ARBA00023082"/>
    </source>
</evidence>
<reference evidence="7 8" key="1">
    <citation type="submission" date="2017-04" db="EMBL/GenBank/DDBJ databases">
        <authorList>
            <person name="Afonso C.L."/>
            <person name="Miller P.J."/>
            <person name="Scott M.A."/>
            <person name="Spackman E."/>
            <person name="Goraichik I."/>
            <person name="Dimitrov K.M."/>
            <person name="Suarez D.L."/>
            <person name="Swayne D.E."/>
        </authorList>
    </citation>
    <scope>NUCLEOTIDE SEQUENCE [LARGE SCALE GENOMIC DNA]</scope>
    <source>
        <strain evidence="7 8">DSM 19625</strain>
    </source>
</reference>
<dbReference type="InterPro" id="IPR039425">
    <property type="entry name" value="RNA_pol_sigma-70-like"/>
</dbReference>
<comment type="similarity">
    <text evidence="1">Belongs to the sigma-70 factor family. ECF subfamily.</text>
</comment>
<dbReference type="PANTHER" id="PTHR43133:SF46">
    <property type="entry name" value="RNA POLYMERASE SIGMA-70 FACTOR ECF SUBFAMILY"/>
    <property type="match status" value="1"/>
</dbReference>
<evidence type="ECO:0000256" key="4">
    <source>
        <dbReference type="ARBA" id="ARBA00023163"/>
    </source>
</evidence>
<protein>
    <submittedName>
        <fullName evidence="7">RNA polymerase sigma-70 factor, ECF subfamily</fullName>
    </submittedName>
</protein>
<dbReference type="SUPFAM" id="SSF88946">
    <property type="entry name" value="Sigma2 domain of RNA polymerase sigma factors"/>
    <property type="match status" value="1"/>
</dbReference>
<dbReference type="RefSeq" id="WP_084291556.1">
    <property type="nucleotide sequence ID" value="NZ_FWYB01000016.1"/>
</dbReference>
<evidence type="ECO:0000259" key="6">
    <source>
        <dbReference type="Pfam" id="PF08281"/>
    </source>
</evidence>
<evidence type="ECO:0000313" key="7">
    <source>
        <dbReference type="EMBL" id="SMD13291.1"/>
    </source>
</evidence>
<dbReference type="InterPro" id="IPR013324">
    <property type="entry name" value="RNA_pol_sigma_r3/r4-like"/>
</dbReference>
<evidence type="ECO:0000256" key="2">
    <source>
        <dbReference type="ARBA" id="ARBA00023015"/>
    </source>
</evidence>
<dbReference type="SUPFAM" id="SSF88659">
    <property type="entry name" value="Sigma3 and sigma4 domains of RNA polymerase sigma factors"/>
    <property type="match status" value="1"/>
</dbReference>
<keyword evidence="4" id="KW-0804">Transcription</keyword>
<dbReference type="GO" id="GO:0006352">
    <property type="term" value="P:DNA-templated transcription initiation"/>
    <property type="evidence" value="ECO:0007669"/>
    <property type="project" value="InterPro"/>
</dbReference>
<sequence length="201" mass="23380">MPNRITQIPSDADLWESIKLDDERAFSTLFHRYSSRIYSNSYAYVKDKEVCEQIVHDIFLTVWTNRKTLQIESFKNYLTSAGRYRVYKSIHASKIIPIDYKEDLEVFSDSSVGNNGFDRIAYNDLETELESYLKNLPKRCQEIFLMSRRQLMSNDEIAAKLGISKRSVENQITHALKHLRVSLKDITVILIIAEGISDFVN</sequence>
<feature type="domain" description="RNA polymerase sigma-70 region 2" evidence="5">
    <location>
        <begin position="29"/>
        <end position="90"/>
    </location>
</feature>
<evidence type="ECO:0000256" key="1">
    <source>
        <dbReference type="ARBA" id="ARBA00010641"/>
    </source>
</evidence>
<dbReference type="GO" id="GO:0016987">
    <property type="term" value="F:sigma factor activity"/>
    <property type="evidence" value="ECO:0007669"/>
    <property type="project" value="UniProtKB-KW"/>
</dbReference>
<organism evidence="7 8">
    <name type="scientific">Pedobacter nyackensis</name>
    <dbReference type="NCBI Taxonomy" id="475255"/>
    <lineage>
        <taxon>Bacteria</taxon>
        <taxon>Pseudomonadati</taxon>
        <taxon>Bacteroidota</taxon>
        <taxon>Sphingobacteriia</taxon>
        <taxon>Sphingobacteriales</taxon>
        <taxon>Sphingobacteriaceae</taxon>
        <taxon>Pedobacter</taxon>
    </lineage>
</organism>
<dbReference type="EMBL" id="FWYB01000016">
    <property type="protein sequence ID" value="SMD13291.1"/>
    <property type="molecule type" value="Genomic_DNA"/>
</dbReference>
<name>A0A1W2EUF7_9SPHI</name>
<dbReference type="InterPro" id="IPR014327">
    <property type="entry name" value="RNA_pol_sigma70_bacteroid"/>
</dbReference>
<dbReference type="PANTHER" id="PTHR43133">
    <property type="entry name" value="RNA POLYMERASE ECF-TYPE SIGMA FACTO"/>
    <property type="match status" value="1"/>
</dbReference>
<proteinExistence type="inferred from homology"/>
<dbReference type="InterPro" id="IPR013325">
    <property type="entry name" value="RNA_pol_sigma_r2"/>
</dbReference>
<keyword evidence="3" id="KW-0731">Sigma factor</keyword>
<dbReference type="InterPro" id="IPR014284">
    <property type="entry name" value="RNA_pol_sigma-70_dom"/>
</dbReference>
<dbReference type="STRING" id="475255.SAMN04488101_11655"/>
<keyword evidence="8" id="KW-1185">Reference proteome</keyword>
<dbReference type="Gene3D" id="1.10.10.10">
    <property type="entry name" value="Winged helix-like DNA-binding domain superfamily/Winged helix DNA-binding domain"/>
    <property type="match status" value="1"/>
</dbReference>
<dbReference type="NCBIfam" id="TIGR02937">
    <property type="entry name" value="sigma70-ECF"/>
    <property type="match status" value="1"/>
</dbReference>
<dbReference type="GO" id="GO:0003677">
    <property type="term" value="F:DNA binding"/>
    <property type="evidence" value="ECO:0007669"/>
    <property type="project" value="InterPro"/>
</dbReference>
<evidence type="ECO:0000259" key="5">
    <source>
        <dbReference type="Pfam" id="PF04542"/>
    </source>
</evidence>
<dbReference type="Proteomes" id="UP000192678">
    <property type="component" value="Unassembled WGS sequence"/>
</dbReference>
<gene>
    <name evidence="7" type="ORF">SAMN04488101_11655</name>
</gene>
<keyword evidence="2" id="KW-0805">Transcription regulation</keyword>
<dbReference type="Gene3D" id="1.10.1740.10">
    <property type="match status" value="1"/>
</dbReference>
<dbReference type="NCBIfam" id="TIGR02985">
    <property type="entry name" value="Sig70_bacteroi1"/>
    <property type="match status" value="1"/>
</dbReference>
<dbReference type="Pfam" id="PF08281">
    <property type="entry name" value="Sigma70_r4_2"/>
    <property type="match status" value="1"/>
</dbReference>